<dbReference type="InterPro" id="IPR008753">
    <property type="entry name" value="Peptidase_M13_N"/>
</dbReference>
<dbReference type="AlphaFoldDB" id="A0A9D4PWT9"/>
<accession>A0A9D4PWT9</accession>
<dbReference type="VEuPathDB" id="VectorBase:RSAN_027618"/>
<evidence type="ECO:0000313" key="4">
    <source>
        <dbReference type="Proteomes" id="UP000821837"/>
    </source>
</evidence>
<reference evidence="3" key="2">
    <citation type="submission" date="2021-09" db="EMBL/GenBank/DDBJ databases">
        <authorList>
            <person name="Jia N."/>
            <person name="Wang J."/>
            <person name="Shi W."/>
            <person name="Du L."/>
            <person name="Sun Y."/>
            <person name="Zhan W."/>
            <person name="Jiang J."/>
            <person name="Wang Q."/>
            <person name="Zhang B."/>
            <person name="Ji P."/>
            <person name="Sakyi L.B."/>
            <person name="Cui X."/>
            <person name="Yuan T."/>
            <person name="Jiang B."/>
            <person name="Yang W."/>
            <person name="Lam T.T.-Y."/>
            <person name="Chang Q."/>
            <person name="Ding S."/>
            <person name="Wang X."/>
            <person name="Zhu J."/>
            <person name="Ruan X."/>
            <person name="Zhao L."/>
            <person name="Wei J."/>
            <person name="Que T."/>
            <person name="Du C."/>
            <person name="Cheng J."/>
            <person name="Dai P."/>
            <person name="Han X."/>
            <person name="Huang E."/>
            <person name="Gao Y."/>
            <person name="Liu J."/>
            <person name="Shao H."/>
            <person name="Ye R."/>
            <person name="Li L."/>
            <person name="Wei W."/>
            <person name="Wang X."/>
            <person name="Wang C."/>
            <person name="Huo Q."/>
            <person name="Li W."/>
            <person name="Guo W."/>
            <person name="Chen H."/>
            <person name="Chen S."/>
            <person name="Zhou L."/>
            <person name="Zhou L."/>
            <person name="Ni X."/>
            <person name="Tian J."/>
            <person name="Zhou Y."/>
            <person name="Sheng Y."/>
            <person name="Liu T."/>
            <person name="Pan Y."/>
            <person name="Xia L."/>
            <person name="Li J."/>
            <person name="Zhao F."/>
            <person name="Cao W."/>
        </authorList>
    </citation>
    <scope>NUCLEOTIDE SEQUENCE</scope>
    <source>
        <strain evidence="3">Rsan-2018</strain>
        <tissue evidence="3">Larvae</tissue>
    </source>
</reference>
<keyword evidence="4" id="KW-1185">Reference proteome</keyword>
<dbReference type="EMBL" id="JABSTV010001250">
    <property type="protein sequence ID" value="KAH7957177.1"/>
    <property type="molecule type" value="Genomic_DNA"/>
</dbReference>
<sequence>MYARGTVCRFLAEWLRYSIDYTVDPCKDFYKYVCASFRGTDVFKHTSDLLYWMKSLNLDLLNRNTLATVNPVEMMVRGSLDLGVEAVISITFHIEDIAKATITVGQSLGYVFELSGYTDPYVSLVDWDTFLYKYTNHTYTAAGKMLYQQHIGRMLAQLFESKSVGKEGLQYLVAWTFYRQLFELTVPIWFLKDRSANDACYEHVKKVMKLAITSHHFQSVVPPRMIYQTKRMTSRIRSAFEEALQSSSWLTPEIRALASERLINITVYVGSPGRRLDPDFIEEVYSQYP</sequence>
<dbReference type="Gene3D" id="3.40.390.10">
    <property type="entry name" value="Collagenase (Catalytic Domain)"/>
    <property type="match status" value="2"/>
</dbReference>
<proteinExistence type="inferred from homology"/>
<dbReference type="Pfam" id="PF05649">
    <property type="entry name" value="Peptidase_M13_N"/>
    <property type="match status" value="1"/>
</dbReference>
<protein>
    <recommendedName>
        <fullName evidence="2">Peptidase M13 N-terminal domain-containing protein</fullName>
    </recommendedName>
</protein>
<dbReference type="InterPro" id="IPR042089">
    <property type="entry name" value="Peptidase_M13_dom_2"/>
</dbReference>
<dbReference type="VEuPathDB" id="VectorBase:RSAN_032334"/>
<feature type="domain" description="Peptidase M13 N-terminal" evidence="2">
    <location>
        <begin position="167"/>
        <end position="272"/>
    </location>
</feature>
<dbReference type="InterPro" id="IPR024079">
    <property type="entry name" value="MetalloPept_cat_dom_sf"/>
</dbReference>
<dbReference type="GO" id="GO:0016485">
    <property type="term" value="P:protein processing"/>
    <property type="evidence" value="ECO:0007669"/>
    <property type="project" value="TreeGrafter"/>
</dbReference>
<dbReference type="Gene3D" id="1.10.1380.10">
    <property type="entry name" value="Neutral endopeptidase , domain2"/>
    <property type="match status" value="1"/>
</dbReference>
<reference evidence="3" key="1">
    <citation type="journal article" date="2020" name="Cell">
        <title>Large-Scale Comparative Analyses of Tick Genomes Elucidate Their Genetic Diversity and Vector Capacities.</title>
        <authorList>
            <consortium name="Tick Genome and Microbiome Consortium (TIGMIC)"/>
            <person name="Jia N."/>
            <person name="Wang J."/>
            <person name="Shi W."/>
            <person name="Du L."/>
            <person name="Sun Y."/>
            <person name="Zhan W."/>
            <person name="Jiang J.F."/>
            <person name="Wang Q."/>
            <person name="Zhang B."/>
            <person name="Ji P."/>
            <person name="Bell-Sakyi L."/>
            <person name="Cui X.M."/>
            <person name="Yuan T.T."/>
            <person name="Jiang B.G."/>
            <person name="Yang W.F."/>
            <person name="Lam T.T."/>
            <person name="Chang Q.C."/>
            <person name="Ding S.J."/>
            <person name="Wang X.J."/>
            <person name="Zhu J.G."/>
            <person name="Ruan X.D."/>
            <person name="Zhao L."/>
            <person name="Wei J.T."/>
            <person name="Ye R.Z."/>
            <person name="Que T.C."/>
            <person name="Du C.H."/>
            <person name="Zhou Y.H."/>
            <person name="Cheng J.X."/>
            <person name="Dai P.F."/>
            <person name="Guo W.B."/>
            <person name="Han X.H."/>
            <person name="Huang E.J."/>
            <person name="Li L.F."/>
            <person name="Wei W."/>
            <person name="Gao Y.C."/>
            <person name="Liu J.Z."/>
            <person name="Shao H.Z."/>
            <person name="Wang X."/>
            <person name="Wang C.C."/>
            <person name="Yang T.C."/>
            <person name="Huo Q.B."/>
            <person name="Li W."/>
            <person name="Chen H.Y."/>
            <person name="Chen S.E."/>
            <person name="Zhou L.G."/>
            <person name="Ni X.B."/>
            <person name="Tian J.H."/>
            <person name="Sheng Y."/>
            <person name="Liu T."/>
            <person name="Pan Y.S."/>
            <person name="Xia L.Y."/>
            <person name="Li J."/>
            <person name="Zhao F."/>
            <person name="Cao W.C."/>
        </authorList>
    </citation>
    <scope>NUCLEOTIDE SEQUENCE</scope>
    <source>
        <strain evidence="3">Rsan-2018</strain>
    </source>
</reference>
<gene>
    <name evidence="3" type="ORF">HPB52_015878</name>
</gene>
<dbReference type="Proteomes" id="UP000821837">
    <property type="component" value="Unassembled WGS sequence"/>
</dbReference>
<evidence type="ECO:0000256" key="1">
    <source>
        <dbReference type="ARBA" id="ARBA00007357"/>
    </source>
</evidence>
<dbReference type="GO" id="GO:0005886">
    <property type="term" value="C:plasma membrane"/>
    <property type="evidence" value="ECO:0007669"/>
    <property type="project" value="TreeGrafter"/>
</dbReference>
<dbReference type="GO" id="GO:0004222">
    <property type="term" value="F:metalloendopeptidase activity"/>
    <property type="evidence" value="ECO:0007669"/>
    <property type="project" value="InterPro"/>
</dbReference>
<evidence type="ECO:0000313" key="3">
    <source>
        <dbReference type="EMBL" id="KAH7957177.1"/>
    </source>
</evidence>
<comment type="caution">
    <text evidence="3">The sequence shown here is derived from an EMBL/GenBank/DDBJ whole genome shotgun (WGS) entry which is preliminary data.</text>
</comment>
<dbReference type="PROSITE" id="PS51885">
    <property type="entry name" value="NEPRILYSIN"/>
    <property type="match status" value="1"/>
</dbReference>
<dbReference type="PANTHER" id="PTHR11733:SF241">
    <property type="entry name" value="GH26575P-RELATED"/>
    <property type="match status" value="1"/>
</dbReference>
<organism evidence="3 4">
    <name type="scientific">Rhipicephalus sanguineus</name>
    <name type="common">Brown dog tick</name>
    <name type="synonym">Ixodes sanguineus</name>
    <dbReference type="NCBI Taxonomy" id="34632"/>
    <lineage>
        <taxon>Eukaryota</taxon>
        <taxon>Metazoa</taxon>
        <taxon>Ecdysozoa</taxon>
        <taxon>Arthropoda</taxon>
        <taxon>Chelicerata</taxon>
        <taxon>Arachnida</taxon>
        <taxon>Acari</taxon>
        <taxon>Parasitiformes</taxon>
        <taxon>Ixodida</taxon>
        <taxon>Ixodoidea</taxon>
        <taxon>Ixodidae</taxon>
        <taxon>Rhipicephalinae</taxon>
        <taxon>Rhipicephalus</taxon>
        <taxon>Rhipicephalus</taxon>
    </lineage>
</organism>
<dbReference type="InterPro" id="IPR000718">
    <property type="entry name" value="Peptidase_M13"/>
</dbReference>
<dbReference type="PANTHER" id="PTHR11733">
    <property type="entry name" value="ZINC METALLOPROTEASE FAMILY M13 NEPRILYSIN-RELATED"/>
    <property type="match status" value="1"/>
</dbReference>
<evidence type="ECO:0000259" key="2">
    <source>
        <dbReference type="Pfam" id="PF05649"/>
    </source>
</evidence>
<comment type="similarity">
    <text evidence="1">Belongs to the peptidase M13 family.</text>
</comment>
<dbReference type="SUPFAM" id="SSF55486">
    <property type="entry name" value="Metalloproteases ('zincins'), catalytic domain"/>
    <property type="match status" value="1"/>
</dbReference>
<name>A0A9D4PWT9_RHISA</name>